<sequence length="93" mass="10733">MDRKKAAHTDFLLNGPNKNEINKKSQKEIRMTVHLTVDDRWHIVSLSVDQGMSASRIVDVINCGRRTGYNILTLFCETNYVIERQGRGRQCLK</sequence>
<comment type="caution">
    <text evidence="1">The sequence shown here is derived from an EMBL/GenBank/DDBJ whole genome shotgun (WGS) entry which is preliminary data.</text>
</comment>
<evidence type="ECO:0000313" key="1">
    <source>
        <dbReference type="EMBL" id="CAF1535965.1"/>
    </source>
</evidence>
<proteinExistence type="predicted"/>
<dbReference type="EMBL" id="CAJOBA010060413">
    <property type="protein sequence ID" value="CAF4323656.1"/>
    <property type="molecule type" value="Genomic_DNA"/>
</dbReference>
<gene>
    <name evidence="1" type="ORF">OVA965_LOCUS38510</name>
    <name evidence="2" type="ORF">TMI583_LOCUS39707</name>
</gene>
<dbReference type="Proteomes" id="UP000682733">
    <property type="component" value="Unassembled WGS sequence"/>
</dbReference>
<dbReference type="AlphaFoldDB" id="A0A8S2FSJ1"/>
<protein>
    <submittedName>
        <fullName evidence="1">Uncharacterized protein</fullName>
    </submittedName>
</protein>
<accession>A0A8S2FSJ1</accession>
<evidence type="ECO:0000313" key="2">
    <source>
        <dbReference type="EMBL" id="CAF4323656.1"/>
    </source>
</evidence>
<reference evidence="1" key="1">
    <citation type="submission" date="2021-02" db="EMBL/GenBank/DDBJ databases">
        <authorList>
            <person name="Nowell W R."/>
        </authorList>
    </citation>
    <scope>NUCLEOTIDE SEQUENCE</scope>
</reference>
<evidence type="ECO:0000313" key="3">
    <source>
        <dbReference type="Proteomes" id="UP000677228"/>
    </source>
</evidence>
<dbReference type="Proteomes" id="UP000677228">
    <property type="component" value="Unassembled WGS sequence"/>
</dbReference>
<dbReference type="EMBL" id="CAJNOK010038125">
    <property type="protein sequence ID" value="CAF1535965.1"/>
    <property type="molecule type" value="Genomic_DNA"/>
</dbReference>
<organism evidence="1 3">
    <name type="scientific">Didymodactylos carnosus</name>
    <dbReference type="NCBI Taxonomy" id="1234261"/>
    <lineage>
        <taxon>Eukaryota</taxon>
        <taxon>Metazoa</taxon>
        <taxon>Spiralia</taxon>
        <taxon>Gnathifera</taxon>
        <taxon>Rotifera</taxon>
        <taxon>Eurotatoria</taxon>
        <taxon>Bdelloidea</taxon>
        <taxon>Philodinida</taxon>
        <taxon>Philodinidae</taxon>
        <taxon>Didymodactylos</taxon>
    </lineage>
</organism>
<name>A0A8S2FSJ1_9BILA</name>